<proteinExistence type="predicted"/>
<accession>F9P626</accession>
<protein>
    <submittedName>
        <fullName evidence="1">Uncharacterized protein</fullName>
    </submittedName>
</protein>
<reference evidence="2 4" key="2">
    <citation type="submission" date="2013-09" db="EMBL/GenBank/DDBJ databases">
        <title>Genome Sequences of seven clinical isolates and type strains of anginosus group streptococci.</title>
        <authorList>
            <person name="Maruyama F."/>
            <person name="Sakurai A."/>
            <person name="Ogura Y."/>
            <person name="Homma H."/>
            <person name="Takahashi N."/>
            <person name="Ohtsubo Y."/>
            <person name="Hoshino T."/>
            <person name="Okahashi N."/>
            <person name="Nakagawa I."/>
            <person name="Kimura S."/>
            <person name="Fujiwara T."/>
            <person name="Hayashi T."/>
            <person name="Shintani S."/>
        </authorList>
    </citation>
    <scope>NUCLEOTIDE SEQUENCE [LARGE SCALE GENOMIC DNA]</scope>
    <source>
        <strain evidence="2">CCUG 46377</strain>
        <strain evidence="4">CCUG46377</strain>
    </source>
</reference>
<evidence type="ECO:0000313" key="1">
    <source>
        <dbReference type="EMBL" id="EGV09478.1"/>
    </source>
</evidence>
<dbReference type="EMBL" id="AFUP01000003">
    <property type="protein sequence ID" value="EGV09478.1"/>
    <property type="molecule type" value="Genomic_DNA"/>
</dbReference>
<name>F9P626_STRCV</name>
<evidence type="ECO:0000313" key="3">
    <source>
        <dbReference type="Proteomes" id="UP000003287"/>
    </source>
</evidence>
<evidence type="ECO:0000313" key="4">
    <source>
        <dbReference type="Proteomes" id="UP000016985"/>
    </source>
</evidence>
<keyword evidence="4" id="KW-1185">Reference proteome</keyword>
<dbReference type="AlphaFoldDB" id="F9P626"/>
<dbReference type="EMBL" id="BASX01000007">
    <property type="protein sequence ID" value="GAD44531.1"/>
    <property type="molecule type" value="Genomic_DNA"/>
</dbReference>
<evidence type="ECO:0000313" key="2">
    <source>
        <dbReference type="EMBL" id="GAD44531.1"/>
    </source>
</evidence>
<dbReference type="eggNOG" id="COG0431">
    <property type="taxonomic scope" value="Bacteria"/>
</dbReference>
<sequence length="106" mass="11601">MKVLFICYNKDIIKGIDDVSFAPVGGQASVDTTSGASDAGSHSDGAGEADATSAASSYCSKEKVEKSCFILFLCKRSFYKIHLRRSRELVIMNIRKRFLPQGDNDD</sequence>
<reference evidence="1 3" key="1">
    <citation type="submission" date="2011-06" db="EMBL/GenBank/DDBJ databases">
        <authorList>
            <person name="Harkins D.M."/>
            <person name="Madupu R."/>
            <person name="Durkin A.S."/>
            <person name="Torralba M."/>
            <person name="Methe B."/>
            <person name="Sutton G.G."/>
            <person name="Nelson K.E."/>
        </authorList>
    </citation>
    <scope>NUCLEOTIDE SEQUENCE [LARGE SCALE GENOMIC DNA]</scope>
    <source>
        <strain evidence="1 3">SK1060</strain>
    </source>
</reference>
<dbReference type="Proteomes" id="UP000003287">
    <property type="component" value="Unassembled WGS sequence"/>
</dbReference>
<organism evidence="1 3">
    <name type="scientific">Streptococcus constellatus subsp. pharyngis SK1060 = CCUG 46377</name>
    <dbReference type="NCBI Taxonomy" id="1035184"/>
    <lineage>
        <taxon>Bacteria</taxon>
        <taxon>Bacillati</taxon>
        <taxon>Bacillota</taxon>
        <taxon>Bacilli</taxon>
        <taxon>Lactobacillales</taxon>
        <taxon>Streptococcaceae</taxon>
        <taxon>Streptococcus</taxon>
        <taxon>Streptococcus anginosus group</taxon>
    </lineage>
</organism>
<dbReference type="RefSeq" id="WP_006267859.1">
    <property type="nucleotide sequence ID" value="NZ_BASX01000007.1"/>
</dbReference>
<dbReference type="Proteomes" id="UP000016985">
    <property type="component" value="Unassembled WGS sequence"/>
</dbReference>
<gene>
    <name evidence="2" type="ORF">ANG5_1059</name>
    <name evidence="1" type="ORF">HMPREF1042_0921</name>
</gene>